<evidence type="ECO:0000256" key="2">
    <source>
        <dbReference type="ARBA" id="ARBA00005364"/>
    </source>
</evidence>
<feature type="transmembrane region" description="Helical" evidence="8">
    <location>
        <begin position="342"/>
        <end position="361"/>
    </location>
</feature>
<dbReference type="PANTHER" id="PTHR10846:SF8">
    <property type="entry name" value="INNER MEMBRANE PROTEIN YRBG"/>
    <property type="match status" value="1"/>
</dbReference>
<dbReference type="GO" id="GO:0005886">
    <property type="term" value="C:plasma membrane"/>
    <property type="evidence" value="ECO:0007669"/>
    <property type="project" value="TreeGrafter"/>
</dbReference>
<evidence type="ECO:0000313" key="10">
    <source>
        <dbReference type="EMBL" id="CAD6442066.1"/>
    </source>
</evidence>
<organism evidence="10 11">
    <name type="scientific">Sclerotinia trifoliorum</name>
    <dbReference type="NCBI Taxonomy" id="28548"/>
    <lineage>
        <taxon>Eukaryota</taxon>
        <taxon>Fungi</taxon>
        <taxon>Dikarya</taxon>
        <taxon>Ascomycota</taxon>
        <taxon>Pezizomycotina</taxon>
        <taxon>Leotiomycetes</taxon>
        <taxon>Helotiales</taxon>
        <taxon>Sclerotiniaceae</taxon>
        <taxon>Sclerotinia</taxon>
    </lineage>
</organism>
<comment type="caution">
    <text evidence="10">The sequence shown here is derived from an EMBL/GenBank/DDBJ whole genome shotgun (WGS) entry which is preliminary data.</text>
</comment>
<protein>
    <submittedName>
        <fullName evidence="10">4c669d70-86fb-4cb2-89c6-5f3e9e394d3c</fullName>
    </submittedName>
</protein>
<dbReference type="GO" id="GO:0005262">
    <property type="term" value="F:calcium channel activity"/>
    <property type="evidence" value="ECO:0007669"/>
    <property type="project" value="TreeGrafter"/>
</dbReference>
<dbReference type="Gene3D" id="1.20.1420.30">
    <property type="entry name" value="NCX, central ion-binding region"/>
    <property type="match status" value="2"/>
</dbReference>
<dbReference type="InterPro" id="IPR044880">
    <property type="entry name" value="NCX_ion-bd_dom_sf"/>
</dbReference>
<feature type="transmembrane region" description="Helical" evidence="8">
    <location>
        <begin position="6"/>
        <end position="25"/>
    </location>
</feature>
<evidence type="ECO:0000256" key="6">
    <source>
        <dbReference type="ARBA" id="ARBA00023136"/>
    </source>
</evidence>
<dbReference type="PANTHER" id="PTHR10846">
    <property type="entry name" value="SODIUM/POTASSIUM/CALCIUM EXCHANGER"/>
    <property type="match status" value="1"/>
</dbReference>
<dbReference type="InterPro" id="IPR004481">
    <property type="entry name" value="K/Na/Ca-exchanger"/>
</dbReference>
<keyword evidence="3" id="KW-0813">Transport</keyword>
<feature type="transmembrane region" description="Helical" evidence="8">
    <location>
        <begin position="108"/>
        <end position="127"/>
    </location>
</feature>
<evidence type="ECO:0000259" key="9">
    <source>
        <dbReference type="Pfam" id="PF01699"/>
    </source>
</evidence>
<dbReference type="AlphaFoldDB" id="A0A8H2ZLD3"/>
<dbReference type="EMBL" id="CAJHIA010000007">
    <property type="protein sequence ID" value="CAD6442066.1"/>
    <property type="molecule type" value="Genomic_DNA"/>
</dbReference>
<evidence type="ECO:0000256" key="1">
    <source>
        <dbReference type="ARBA" id="ARBA00004141"/>
    </source>
</evidence>
<dbReference type="GO" id="GO:0008273">
    <property type="term" value="F:calcium, potassium:sodium antiporter activity"/>
    <property type="evidence" value="ECO:0007669"/>
    <property type="project" value="TreeGrafter"/>
</dbReference>
<dbReference type="OrthoDB" id="2127281at2759"/>
<reference evidence="10" key="1">
    <citation type="submission" date="2020-10" db="EMBL/GenBank/DDBJ databases">
        <authorList>
            <person name="Kusch S."/>
        </authorList>
    </citation>
    <scope>NUCLEOTIDE SEQUENCE</scope>
    <source>
        <strain evidence="10">SwB9</strain>
    </source>
</reference>
<accession>A0A8H2ZLD3</accession>
<feature type="transmembrane region" description="Helical" evidence="8">
    <location>
        <begin position="368"/>
        <end position="386"/>
    </location>
</feature>
<evidence type="ECO:0000256" key="5">
    <source>
        <dbReference type="ARBA" id="ARBA00022989"/>
    </source>
</evidence>
<feature type="region of interest" description="Disordered" evidence="7">
    <location>
        <begin position="163"/>
        <end position="232"/>
    </location>
</feature>
<evidence type="ECO:0000313" key="11">
    <source>
        <dbReference type="Proteomes" id="UP000624404"/>
    </source>
</evidence>
<dbReference type="FunFam" id="1.20.1420.30:FF:000039">
    <property type="entry name" value="WGS project CABT00000000 data, contig 2.3"/>
    <property type="match status" value="1"/>
</dbReference>
<feature type="transmembrane region" description="Helical" evidence="8">
    <location>
        <begin position="133"/>
        <end position="154"/>
    </location>
</feature>
<keyword evidence="3" id="KW-0050">Antiport</keyword>
<keyword evidence="6 8" id="KW-0472">Membrane</keyword>
<dbReference type="Proteomes" id="UP000624404">
    <property type="component" value="Unassembled WGS sequence"/>
</dbReference>
<keyword evidence="4 8" id="KW-0812">Transmembrane</keyword>
<name>A0A8H2ZLD3_9HELO</name>
<feature type="compositionally biased region" description="Basic and acidic residues" evidence="7">
    <location>
        <begin position="203"/>
        <end position="216"/>
    </location>
</feature>
<dbReference type="GO" id="GO:0006874">
    <property type="term" value="P:intracellular calcium ion homeostasis"/>
    <property type="evidence" value="ECO:0007669"/>
    <property type="project" value="TreeGrafter"/>
</dbReference>
<dbReference type="Pfam" id="PF01699">
    <property type="entry name" value="Na_Ca_ex"/>
    <property type="match status" value="2"/>
</dbReference>
<dbReference type="InterPro" id="IPR004837">
    <property type="entry name" value="NaCa_Exmemb"/>
</dbReference>
<evidence type="ECO:0000256" key="8">
    <source>
        <dbReference type="SAM" id="Phobius"/>
    </source>
</evidence>
<feature type="domain" description="Sodium/calcium exchanger membrane region" evidence="9">
    <location>
        <begin position="11"/>
        <end position="147"/>
    </location>
</feature>
<comment type="subcellular location">
    <subcellularLocation>
        <location evidence="1">Membrane</location>
        <topology evidence="1">Multi-pass membrane protein</topology>
    </subcellularLocation>
</comment>
<evidence type="ECO:0000256" key="3">
    <source>
        <dbReference type="ARBA" id="ARBA00022449"/>
    </source>
</evidence>
<keyword evidence="5 8" id="KW-1133">Transmembrane helix</keyword>
<comment type="similarity">
    <text evidence="2">Belongs to the Ca(2+):cation antiporter (CaCA) (TC 2.A.19) family. SLC24A subfamily.</text>
</comment>
<gene>
    <name evidence="10" type="ORF">SCLTRI_LOCUS1858</name>
</gene>
<feature type="domain" description="Sodium/calcium exchanger membrane region" evidence="9">
    <location>
        <begin position="246"/>
        <end position="380"/>
    </location>
</feature>
<evidence type="ECO:0000256" key="4">
    <source>
        <dbReference type="ARBA" id="ARBA00022692"/>
    </source>
</evidence>
<feature type="transmembrane region" description="Helical" evidence="8">
    <location>
        <begin position="77"/>
        <end position="96"/>
    </location>
</feature>
<keyword evidence="11" id="KW-1185">Reference proteome</keyword>
<feature type="transmembrane region" description="Helical" evidence="8">
    <location>
        <begin position="241"/>
        <end position="261"/>
    </location>
</feature>
<feature type="transmembrane region" description="Helical" evidence="8">
    <location>
        <begin position="308"/>
        <end position="330"/>
    </location>
</feature>
<evidence type="ECO:0000256" key="7">
    <source>
        <dbReference type="SAM" id="MobiDB-lite"/>
    </source>
</evidence>
<feature type="compositionally biased region" description="Acidic residues" evidence="7">
    <location>
        <begin position="163"/>
        <end position="178"/>
    </location>
</feature>
<proteinExistence type="inferred from homology"/>
<sequence length="388" mass="41623">MVQFDDIAFNIAAFISGLFVLEFGADKFIDNAAKVAARLNISPTLIALLTSGAEWEELIVVIAAISQHQSSLGFGNIVGSSISNILGAFSLGLIFSPSPNTFDKSSRIYTTILLVITTLFSVFVLSFESMGKVVGAMLIAAFGIYVASIAHTIYKGIMAEPEIDSDSDSDTSSDEGDFNETPSEKSRSSIRSGSTRLQTMSQNHDDYENLPRRELSGEENNEEISLENNHKSQRRIPRSTLYHSVHLILGLLALSLSGYILSHSLTSLATSLSLSTNVLGTTLLSIATTLPEKLVAILSGKRGQGGIIVANTTGSNIFLLTLCAGVLFLAGDLEALKESVGIFEVACMWGSSLILCGVVFVGGRRWMGWGLAGLYLAFLVGEFLMVRI</sequence>